<keyword evidence="1" id="KW-0472">Membrane</keyword>
<reference evidence="2 3" key="1">
    <citation type="journal article" date="2018" name="Mol. Biol. Evol.">
        <title>Analysis of the draft genome of the red seaweed Gracilariopsis chorda provides insights into genome size evolution in Rhodophyta.</title>
        <authorList>
            <person name="Lee J."/>
            <person name="Yang E.C."/>
            <person name="Graf L."/>
            <person name="Yang J.H."/>
            <person name="Qiu H."/>
            <person name="Zel Zion U."/>
            <person name="Chan C.X."/>
            <person name="Stephens T.G."/>
            <person name="Weber A.P.M."/>
            <person name="Boo G.H."/>
            <person name="Boo S.M."/>
            <person name="Kim K.M."/>
            <person name="Shin Y."/>
            <person name="Jung M."/>
            <person name="Lee S.J."/>
            <person name="Yim H.S."/>
            <person name="Lee J.H."/>
            <person name="Bhattacharya D."/>
            <person name="Yoon H.S."/>
        </authorList>
    </citation>
    <scope>NUCLEOTIDE SEQUENCE [LARGE SCALE GENOMIC DNA]</scope>
    <source>
        <strain evidence="2 3">SKKU-2015</strain>
        <tissue evidence="2">Whole body</tissue>
    </source>
</reference>
<dbReference type="Proteomes" id="UP000247409">
    <property type="component" value="Unassembled WGS sequence"/>
</dbReference>
<sequence>MMSSSSFMKNRDRKHSVFGLRGGTQTDPFTLIIDSQGNLTSEGGTDTNFLSYDSQEYQLVKRHRLKHGRRLKHVRALYPRVLFVLSGLDISEKPTATAITTSGVFSSRHQTQHGDATVLIFEETKTSQLSDKGSETSSMVLVIDMNRQVHLLDICLEYNDNMLSNVTMSACAIDYCENWMSGSFKRRDPYNTIATVALSLGVYLSDVKQECLKKLTNLQAGNLEQTHKHDVGNITIGDLVAAGMAKWGSSRLYNDTAKCCFVYENGQLHVVGESKQLRNKHALVKRDTERAPRGSGLPTFTVSVGDNEMNEFLNLSRDPSAMENTADHGQREQEVDVVLCYTGNGSVVHPGRWSVSHKRIWLIPQGCGSFTDATQGRITMVSRSDIPPEGISISWNVLRSWLRGEVVLTKFEQLPDWEFNLLITNWRPVLYLDRIDGIDAGRLKACVDGVSVTAGKRRWALELGLYVTAFGVAVLLCIWHAKQGNDKPSEAVSQFIGYFTFTLGVAAFVSLRQRRMTGMEILTRKTWETSLEGVASAMQVSVAEISARLTMVDIDPKLLSKEDTCACRITDPDGMLSGVGLTRKFRQTAGYIPVKIGPTDNLFVDVFRQRLLSVEERGGRTHFEAAGDLETDAVYKVIDDKYETAYARGVGERSK</sequence>
<evidence type="ECO:0000256" key="1">
    <source>
        <dbReference type="SAM" id="Phobius"/>
    </source>
</evidence>
<dbReference type="AlphaFoldDB" id="A0A2V3IZM3"/>
<keyword evidence="3" id="KW-1185">Reference proteome</keyword>
<keyword evidence="1" id="KW-0812">Transmembrane</keyword>
<keyword evidence="1" id="KW-1133">Transmembrane helix</keyword>
<comment type="caution">
    <text evidence="2">The sequence shown here is derived from an EMBL/GenBank/DDBJ whole genome shotgun (WGS) entry which is preliminary data.</text>
</comment>
<feature type="transmembrane region" description="Helical" evidence="1">
    <location>
        <begin position="463"/>
        <end position="481"/>
    </location>
</feature>
<dbReference type="EMBL" id="NBIV01000023">
    <property type="protein sequence ID" value="PXF47503.1"/>
    <property type="molecule type" value="Genomic_DNA"/>
</dbReference>
<evidence type="ECO:0000313" key="2">
    <source>
        <dbReference type="EMBL" id="PXF47503.1"/>
    </source>
</evidence>
<accession>A0A2V3IZM3</accession>
<evidence type="ECO:0000313" key="3">
    <source>
        <dbReference type="Proteomes" id="UP000247409"/>
    </source>
</evidence>
<protein>
    <submittedName>
        <fullName evidence="2">Uncharacterized protein</fullName>
    </submittedName>
</protein>
<feature type="transmembrane region" description="Helical" evidence="1">
    <location>
        <begin position="493"/>
        <end position="511"/>
    </location>
</feature>
<gene>
    <name evidence="2" type="ORF">BWQ96_02647</name>
</gene>
<proteinExistence type="predicted"/>
<organism evidence="2 3">
    <name type="scientific">Gracilariopsis chorda</name>
    <dbReference type="NCBI Taxonomy" id="448386"/>
    <lineage>
        <taxon>Eukaryota</taxon>
        <taxon>Rhodophyta</taxon>
        <taxon>Florideophyceae</taxon>
        <taxon>Rhodymeniophycidae</taxon>
        <taxon>Gracilariales</taxon>
        <taxon>Gracilariaceae</taxon>
        <taxon>Gracilariopsis</taxon>
    </lineage>
</organism>
<name>A0A2V3IZM3_9FLOR</name>